<dbReference type="Gene3D" id="1.10.357.10">
    <property type="entry name" value="Tetracycline Repressor, domain 2"/>
    <property type="match status" value="1"/>
</dbReference>
<dbReference type="SUPFAM" id="SSF48498">
    <property type="entry name" value="Tetracyclin repressor-like, C-terminal domain"/>
    <property type="match status" value="1"/>
</dbReference>
<keyword evidence="6" id="KW-1185">Reference proteome</keyword>
<keyword evidence="1 2" id="KW-0238">DNA-binding</keyword>
<dbReference type="Pfam" id="PF00440">
    <property type="entry name" value="TetR_N"/>
    <property type="match status" value="1"/>
</dbReference>
<name>A0ABN0DSQ7_9FIRM</name>
<proteinExistence type="predicted"/>
<dbReference type="PRINTS" id="PR00455">
    <property type="entry name" value="HTHTETR"/>
</dbReference>
<sequence>MNGIHFLFSNMELFAIIEVQDLDRKDEFLLEEKMGRRERKKMQSRRAILEAAISEFSKKGYKETSVADIMSAADFGIGTFYNYFSSKEELLFSLLSRLGETIRMALTEARAAERTSLELLEVGARVTAKFLDENRFVMPLFLSASQHTAPHTAEDERDGKPQSSRMTPQIKQVFTEIIREGQEAGEIRSDVPVGLIAEMFHSLYQAAAFSHLDLTFQENIALKTRLLLDGIRKRNEELQPG</sequence>
<gene>
    <name evidence="5" type="ORF">HMPREF9432_00545</name>
</gene>
<dbReference type="PANTHER" id="PTHR43479:SF11">
    <property type="entry name" value="ACREF_ENVCD OPERON REPRESSOR-RELATED"/>
    <property type="match status" value="1"/>
</dbReference>
<dbReference type="InterPro" id="IPR050624">
    <property type="entry name" value="HTH-type_Tx_Regulator"/>
</dbReference>
<evidence type="ECO:0000256" key="1">
    <source>
        <dbReference type="ARBA" id="ARBA00023125"/>
    </source>
</evidence>
<accession>A0ABN0DSQ7</accession>
<evidence type="ECO:0000259" key="4">
    <source>
        <dbReference type="PROSITE" id="PS50977"/>
    </source>
</evidence>
<dbReference type="PROSITE" id="PS50977">
    <property type="entry name" value="HTH_TETR_2"/>
    <property type="match status" value="1"/>
</dbReference>
<evidence type="ECO:0000313" key="5">
    <source>
        <dbReference type="EMBL" id="EHG26044.1"/>
    </source>
</evidence>
<evidence type="ECO:0000256" key="2">
    <source>
        <dbReference type="PROSITE-ProRule" id="PRU00335"/>
    </source>
</evidence>
<protein>
    <recommendedName>
        <fullName evidence="4">HTH tetR-type domain-containing protein</fullName>
    </recommendedName>
</protein>
<feature type="DNA-binding region" description="H-T-H motif" evidence="2">
    <location>
        <begin position="65"/>
        <end position="84"/>
    </location>
</feature>
<feature type="domain" description="HTH tetR-type" evidence="4">
    <location>
        <begin position="42"/>
        <end position="102"/>
    </location>
</feature>
<evidence type="ECO:0000313" key="6">
    <source>
        <dbReference type="Proteomes" id="UP000003175"/>
    </source>
</evidence>
<organism evidence="5 6">
    <name type="scientific">Selenomonas noxia F0398</name>
    <dbReference type="NCBI Taxonomy" id="702437"/>
    <lineage>
        <taxon>Bacteria</taxon>
        <taxon>Bacillati</taxon>
        <taxon>Bacillota</taxon>
        <taxon>Negativicutes</taxon>
        <taxon>Selenomonadales</taxon>
        <taxon>Selenomonadaceae</taxon>
        <taxon>Selenomonas</taxon>
    </lineage>
</organism>
<dbReference type="InterPro" id="IPR001647">
    <property type="entry name" value="HTH_TetR"/>
</dbReference>
<evidence type="ECO:0000256" key="3">
    <source>
        <dbReference type="SAM" id="MobiDB-lite"/>
    </source>
</evidence>
<dbReference type="SUPFAM" id="SSF46689">
    <property type="entry name" value="Homeodomain-like"/>
    <property type="match status" value="1"/>
</dbReference>
<dbReference type="PANTHER" id="PTHR43479">
    <property type="entry name" value="ACREF/ENVCD OPERON REPRESSOR-RELATED"/>
    <property type="match status" value="1"/>
</dbReference>
<dbReference type="Proteomes" id="UP000003175">
    <property type="component" value="Unassembled WGS sequence"/>
</dbReference>
<dbReference type="InterPro" id="IPR036271">
    <property type="entry name" value="Tet_transcr_reg_TetR-rel_C_sf"/>
</dbReference>
<comment type="caution">
    <text evidence="5">The sequence shown here is derived from an EMBL/GenBank/DDBJ whole genome shotgun (WGS) entry which is preliminary data.</text>
</comment>
<dbReference type="InterPro" id="IPR009057">
    <property type="entry name" value="Homeodomain-like_sf"/>
</dbReference>
<reference evidence="5 6" key="1">
    <citation type="submission" date="2011-08" db="EMBL/GenBank/DDBJ databases">
        <title>The Genome Sequence of Selenomonas noxia F0398.</title>
        <authorList>
            <consortium name="The Broad Institute Genome Sequencing Platform"/>
            <person name="Earl A."/>
            <person name="Ward D."/>
            <person name="Feldgarden M."/>
            <person name="Gevers D."/>
            <person name="Izard J."/>
            <person name="Ganesan A."/>
            <person name="Blanton J.M."/>
            <person name="Baranova O.V."/>
            <person name="Tanner A.C."/>
            <person name="Dewhirst F.E."/>
            <person name="Young S.K."/>
            <person name="Zeng Q."/>
            <person name="Gargeya S."/>
            <person name="Fitzgerald M."/>
            <person name="Haas B."/>
            <person name="Abouelleil A."/>
            <person name="Alvarado L."/>
            <person name="Arachchi H.M."/>
            <person name="Berlin A."/>
            <person name="Brown A."/>
            <person name="Chapman S.B."/>
            <person name="Chen Z."/>
            <person name="Dunbar C."/>
            <person name="Freedman E."/>
            <person name="Gearin G."/>
            <person name="Gellesch M."/>
            <person name="Goldberg J."/>
            <person name="Griggs A."/>
            <person name="Gujja S."/>
            <person name="Heiman D."/>
            <person name="Howarth C."/>
            <person name="Larson L."/>
            <person name="Lui A."/>
            <person name="MacDonald P.J.P."/>
            <person name="Montmayeur A."/>
            <person name="Murphy C."/>
            <person name="Neiman D."/>
            <person name="Pearson M."/>
            <person name="Priest M."/>
            <person name="Roberts A."/>
            <person name="Saif S."/>
            <person name="Shea T."/>
            <person name="Shenoy N."/>
            <person name="Sisk P."/>
            <person name="Stolte C."/>
            <person name="Sykes S."/>
            <person name="Wortman J."/>
            <person name="Nusbaum C."/>
            <person name="Birren B."/>
        </authorList>
    </citation>
    <scope>NUCLEOTIDE SEQUENCE [LARGE SCALE GENOMIC DNA]</scope>
    <source>
        <strain evidence="5 6">F0398</strain>
    </source>
</reference>
<dbReference type="EMBL" id="ADGH01000003">
    <property type="protein sequence ID" value="EHG26044.1"/>
    <property type="molecule type" value="Genomic_DNA"/>
</dbReference>
<feature type="region of interest" description="Disordered" evidence="3">
    <location>
        <begin position="147"/>
        <end position="166"/>
    </location>
</feature>